<dbReference type="RefSeq" id="WP_264486396.1">
    <property type="nucleotide sequence ID" value="NZ_JAPDDT010000002.1"/>
</dbReference>
<dbReference type="Proteomes" id="UP001320876">
    <property type="component" value="Unassembled WGS sequence"/>
</dbReference>
<comment type="caution">
    <text evidence="2">The sequence shown here is derived from an EMBL/GenBank/DDBJ whole genome shotgun (WGS) entry which is preliminary data.</text>
</comment>
<feature type="region of interest" description="Disordered" evidence="1">
    <location>
        <begin position="1"/>
        <end position="28"/>
    </location>
</feature>
<keyword evidence="3" id="KW-1185">Reference proteome</keyword>
<organism evidence="2 3">
    <name type="scientific">Luteolibacter arcticus</name>
    <dbReference type="NCBI Taxonomy" id="1581411"/>
    <lineage>
        <taxon>Bacteria</taxon>
        <taxon>Pseudomonadati</taxon>
        <taxon>Verrucomicrobiota</taxon>
        <taxon>Verrucomicrobiia</taxon>
        <taxon>Verrucomicrobiales</taxon>
        <taxon>Verrucomicrobiaceae</taxon>
        <taxon>Luteolibacter</taxon>
    </lineage>
</organism>
<protein>
    <submittedName>
        <fullName evidence="2">Uncharacterized protein</fullName>
    </submittedName>
</protein>
<evidence type="ECO:0000256" key="1">
    <source>
        <dbReference type="SAM" id="MobiDB-lite"/>
    </source>
</evidence>
<reference evidence="2 3" key="1">
    <citation type="submission" date="2022-10" db="EMBL/GenBank/DDBJ databases">
        <title>Luteolibacter arcticus strain CCTCC AB 2014275, whole genome shotgun sequencing project.</title>
        <authorList>
            <person name="Zhao G."/>
            <person name="Shen L."/>
        </authorList>
    </citation>
    <scope>NUCLEOTIDE SEQUENCE [LARGE SCALE GENOMIC DNA]</scope>
    <source>
        <strain evidence="2 3">CCTCC AB 2014275</strain>
    </source>
</reference>
<accession>A0ABT3GF91</accession>
<evidence type="ECO:0000313" key="3">
    <source>
        <dbReference type="Proteomes" id="UP001320876"/>
    </source>
</evidence>
<name>A0ABT3GF91_9BACT</name>
<sequence length="71" mass="8087">MNELIESGDPRAKVVGKPKKRQPGSECLAAGGQLNRLAARLRQRPLRVKHGVYRFHSHEEADAWMLEIQVR</sequence>
<proteinExistence type="predicted"/>
<gene>
    <name evidence="2" type="ORF">OKA05_06960</name>
</gene>
<evidence type="ECO:0000313" key="2">
    <source>
        <dbReference type="EMBL" id="MCW1922287.1"/>
    </source>
</evidence>
<dbReference type="EMBL" id="JAPDDT010000002">
    <property type="protein sequence ID" value="MCW1922287.1"/>
    <property type="molecule type" value="Genomic_DNA"/>
</dbReference>